<comment type="subcellular location">
    <subcellularLocation>
        <location evidence="3">Plastid</location>
        <location evidence="3">Chloroplast</location>
    </subcellularLocation>
</comment>
<protein>
    <recommendedName>
        <fullName evidence="3">Ferredoxin</fullName>
    </recommendedName>
</protein>
<proteinExistence type="inferred from homology"/>
<name>A0A835I1V4_9MAGN</name>
<evidence type="ECO:0000256" key="3">
    <source>
        <dbReference type="RuleBase" id="RU364001"/>
    </source>
</evidence>
<dbReference type="InterPro" id="IPR012675">
    <property type="entry name" value="Beta-grasp_dom_sf"/>
</dbReference>
<dbReference type="Pfam" id="PF04724">
    <property type="entry name" value="Glyco_transf_17"/>
    <property type="match status" value="1"/>
</dbReference>
<dbReference type="InterPro" id="IPR010241">
    <property type="entry name" value="Fd_pln"/>
</dbReference>
<sequence>MSTMSLPSACIIKSGGQSIISGALVKCRSSLGSIKSVSKGFGLKTSSFRVSTMAVYKVKLIGPDGDENEFEAPDDCYILDSAENAGLELPYSCRAGACSTCAGQMVKGVVDQSDGSFLDDNRWKKNIQGFMWGDEKVNNELQSNEVDILTVRWNELYPYITQFVLLESNSTFTGLHKPLVFSAHRDDFKFIDSRLTYGTIGGRIAGITDDDLLIMSDVDEIPSSHTINLLRWCDEIPQVLHLRLNNYLYSFEFLLDNKSWRASVHRYQTGKIRYAHYQQTDYILSDVGWHCSFCFRRCSEFIFKMKAYSHFDMVRFLHFLNPQRIQDVICKGADLFDMLPEEYTFQEIIGKMGLIPHSFSVVHLPTFLLNNVEKYKFLLPCNCKRESE</sequence>
<dbReference type="GO" id="GO:0006044">
    <property type="term" value="P:N-acetylglucosamine metabolic process"/>
    <property type="evidence" value="ECO:0007669"/>
    <property type="project" value="TreeGrafter"/>
</dbReference>
<dbReference type="InterPro" id="IPR006058">
    <property type="entry name" value="2Fe2S_fd_BS"/>
</dbReference>
<keyword evidence="3" id="KW-0479">Metal-binding</keyword>
<comment type="caution">
    <text evidence="5">The sequence shown here is derived from an EMBL/GenBank/DDBJ whole genome shotgun (WGS) entry which is preliminary data.</text>
</comment>
<dbReference type="InterPro" id="IPR006813">
    <property type="entry name" value="Glyco_trans_17"/>
</dbReference>
<dbReference type="PANTHER" id="PTHR12224">
    <property type="entry name" value="BETA-1,4-MANNOSYL-GLYCOPROTEIN BETA-1,4-N-ACETYLGLUCOSAMINYL-TRANSFERASE"/>
    <property type="match status" value="1"/>
</dbReference>
<accession>A0A835I1V4</accession>
<keyword evidence="3" id="KW-0408">Iron</keyword>
<keyword evidence="6" id="KW-1185">Reference proteome</keyword>
<evidence type="ECO:0000313" key="5">
    <source>
        <dbReference type="EMBL" id="KAF9609044.1"/>
    </source>
</evidence>
<dbReference type="PANTHER" id="PTHR12224:SF0">
    <property type="entry name" value="BETA-1,4-MANNOSYL-GLYCOPROTEIN 4-BETA-N-ACETYLGLUCOSAMINYLTRANSFERASE"/>
    <property type="match status" value="1"/>
</dbReference>
<reference evidence="5 6" key="1">
    <citation type="submission" date="2020-10" db="EMBL/GenBank/DDBJ databases">
        <title>The Coptis chinensis genome and diversification of protoberbering-type alkaloids.</title>
        <authorList>
            <person name="Wang B."/>
            <person name="Shu S."/>
            <person name="Song C."/>
            <person name="Liu Y."/>
        </authorList>
    </citation>
    <scope>NUCLEOTIDE SEQUENCE [LARGE SCALE GENOMIC DNA]</scope>
    <source>
        <strain evidence="5">HL-2020</strain>
        <tissue evidence="5">Leaf</tissue>
    </source>
</reference>
<keyword evidence="3" id="KW-0150">Chloroplast</keyword>
<dbReference type="PROSITE" id="PS00197">
    <property type="entry name" value="2FE2S_FER_1"/>
    <property type="match status" value="1"/>
</dbReference>
<keyword evidence="1 3" id="KW-0001">2Fe-2S</keyword>
<dbReference type="GO" id="GO:0046872">
    <property type="term" value="F:metal ion binding"/>
    <property type="evidence" value="ECO:0007669"/>
    <property type="project" value="UniProtKB-KW"/>
</dbReference>
<evidence type="ECO:0000256" key="2">
    <source>
        <dbReference type="ARBA" id="ARBA00023014"/>
    </source>
</evidence>
<organism evidence="5 6">
    <name type="scientific">Coptis chinensis</name>
    <dbReference type="NCBI Taxonomy" id="261450"/>
    <lineage>
        <taxon>Eukaryota</taxon>
        <taxon>Viridiplantae</taxon>
        <taxon>Streptophyta</taxon>
        <taxon>Embryophyta</taxon>
        <taxon>Tracheophyta</taxon>
        <taxon>Spermatophyta</taxon>
        <taxon>Magnoliopsida</taxon>
        <taxon>Ranunculales</taxon>
        <taxon>Ranunculaceae</taxon>
        <taxon>Coptidoideae</taxon>
        <taxon>Coptis</taxon>
    </lineage>
</organism>
<evidence type="ECO:0000313" key="6">
    <source>
        <dbReference type="Proteomes" id="UP000631114"/>
    </source>
</evidence>
<dbReference type="GO" id="GO:0016020">
    <property type="term" value="C:membrane"/>
    <property type="evidence" value="ECO:0007669"/>
    <property type="project" value="InterPro"/>
</dbReference>
<dbReference type="PROSITE" id="PS51085">
    <property type="entry name" value="2FE2S_FER_2"/>
    <property type="match status" value="1"/>
</dbReference>
<comment type="function">
    <text evidence="3">Ferredoxins are iron-sulfur proteins that transfer electrons in a wide variety of metabolic reactions.</text>
</comment>
<evidence type="ECO:0000259" key="4">
    <source>
        <dbReference type="PROSITE" id="PS51085"/>
    </source>
</evidence>
<dbReference type="GO" id="GO:0022900">
    <property type="term" value="P:electron transport chain"/>
    <property type="evidence" value="ECO:0007669"/>
    <property type="project" value="InterPro"/>
</dbReference>
<dbReference type="CDD" id="cd00207">
    <property type="entry name" value="fer2"/>
    <property type="match status" value="1"/>
</dbReference>
<keyword evidence="3" id="KW-0813">Transport</keyword>
<dbReference type="GO" id="GO:0009055">
    <property type="term" value="F:electron transfer activity"/>
    <property type="evidence" value="ECO:0007669"/>
    <property type="project" value="InterPro"/>
</dbReference>
<comment type="similarity">
    <text evidence="3">Belongs to the 2Fe2S plant-type ferredoxin family.</text>
</comment>
<dbReference type="EMBL" id="JADFTS010000004">
    <property type="protein sequence ID" value="KAF9609044.1"/>
    <property type="molecule type" value="Genomic_DNA"/>
</dbReference>
<dbReference type="SUPFAM" id="SSF54292">
    <property type="entry name" value="2Fe-2S ferredoxin-like"/>
    <property type="match status" value="1"/>
</dbReference>
<keyword evidence="2 3" id="KW-0411">Iron-sulfur</keyword>
<dbReference type="Proteomes" id="UP000631114">
    <property type="component" value="Unassembled WGS sequence"/>
</dbReference>
<evidence type="ECO:0000256" key="1">
    <source>
        <dbReference type="ARBA" id="ARBA00022714"/>
    </source>
</evidence>
<dbReference type="GO" id="GO:0051537">
    <property type="term" value="F:2 iron, 2 sulfur cluster binding"/>
    <property type="evidence" value="ECO:0007669"/>
    <property type="project" value="UniProtKB-KW"/>
</dbReference>
<dbReference type="Gene3D" id="3.10.20.30">
    <property type="match status" value="1"/>
</dbReference>
<dbReference type="NCBIfam" id="TIGR02008">
    <property type="entry name" value="fdx_plant"/>
    <property type="match status" value="1"/>
</dbReference>
<comment type="cofactor">
    <cofactor evidence="3">
        <name>[2Fe-2S] cluster</name>
        <dbReference type="ChEBI" id="CHEBI:190135"/>
    </cofactor>
    <text evidence="3">Binds 1 [2Fe-2S] cluster.</text>
</comment>
<dbReference type="OrthoDB" id="6474464at2759"/>
<dbReference type="InterPro" id="IPR001041">
    <property type="entry name" value="2Fe-2S_ferredoxin-type"/>
</dbReference>
<dbReference type="AlphaFoldDB" id="A0A835I1V4"/>
<keyword evidence="3" id="KW-0249">Electron transport</keyword>
<dbReference type="Pfam" id="PF00111">
    <property type="entry name" value="Fer2"/>
    <property type="match status" value="1"/>
</dbReference>
<dbReference type="InterPro" id="IPR036010">
    <property type="entry name" value="2Fe-2S_ferredoxin-like_sf"/>
</dbReference>
<dbReference type="GO" id="GO:0003830">
    <property type="term" value="F:beta-1,4-mannosylglycoprotein 4-beta-N-acetylglucosaminyltransferase activity"/>
    <property type="evidence" value="ECO:0007669"/>
    <property type="project" value="InterPro"/>
</dbReference>
<keyword evidence="3" id="KW-0934">Plastid</keyword>
<dbReference type="GO" id="GO:0009507">
    <property type="term" value="C:chloroplast"/>
    <property type="evidence" value="ECO:0007669"/>
    <property type="project" value="UniProtKB-SubCell"/>
</dbReference>
<gene>
    <name evidence="5" type="ORF">IFM89_012484</name>
</gene>
<feature type="domain" description="2Fe-2S ferredoxin-type" evidence="4">
    <location>
        <begin position="56"/>
        <end position="152"/>
    </location>
</feature>